<feature type="domain" description="ABC1 atypical kinase-like" evidence="2">
    <location>
        <begin position="42"/>
        <end position="292"/>
    </location>
</feature>
<dbReference type="InterPro" id="IPR011009">
    <property type="entry name" value="Kinase-like_dom_sf"/>
</dbReference>
<dbReference type="CDD" id="cd13971">
    <property type="entry name" value="ADCK2-like"/>
    <property type="match status" value="1"/>
</dbReference>
<dbReference type="PANTHER" id="PTHR45890">
    <property type="entry name" value="AARF DOMAIN CONTAINING KINASE 2 (PREDICTED)"/>
    <property type="match status" value="1"/>
</dbReference>
<dbReference type="GO" id="GO:0005739">
    <property type="term" value="C:mitochondrion"/>
    <property type="evidence" value="ECO:0007669"/>
    <property type="project" value="TreeGrafter"/>
</dbReference>
<dbReference type="EMBL" id="KV784358">
    <property type="protein sequence ID" value="OEU16212.1"/>
    <property type="molecule type" value="Genomic_DNA"/>
</dbReference>
<dbReference type="PANTHER" id="PTHR45890:SF1">
    <property type="entry name" value="AARF DOMAIN CONTAINING KINASE 2"/>
    <property type="match status" value="1"/>
</dbReference>
<dbReference type="InterPro" id="IPR052402">
    <property type="entry name" value="ADCK_kinase"/>
</dbReference>
<evidence type="ECO:0000313" key="3">
    <source>
        <dbReference type="EMBL" id="OEU16212.1"/>
    </source>
</evidence>
<organism evidence="3 4">
    <name type="scientific">Fragilariopsis cylindrus CCMP1102</name>
    <dbReference type="NCBI Taxonomy" id="635003"/>
    <lineage>
        <taxon>Eukaryota</taxon>
        <taxon>Sar</taxon>
        <taxon>Stramenopiles</taxon>
        <taxon>Ochrophyta</taxon>
        <taxon>Bacillariophyta</taxon>
        <taxon>Bacillariophyceae</taxon>
        <taxon>Bacillariophycidae</taxon>
        <taxon>Bacillariales</taxon>
        <taxon>Bacillariaceae</taxon>
        <taxon>Fragilariopsis</taxon>
    </lineage>
</organism>
<protein>
    <recommendedName>
        <fullName evidence="2">ABC1 atypical kinase-like domain-containing protein</fullName>
    </recommendedName>
</protein>
<accession>A0A1E7FDE7</accession>
<gene>
    <name evidence="3" type="ORF">FRACYDRAFT_146861</name>
</gene>
<name>A0A1E7FDE7_9STRA</name>
<dbReference type="Pfam" id="PF03109">
    <property type="entry name" value="ABC1"/>
    <property type="match status" value="1"/>
</dbReference>
<comment type="similarity">
    <text evidence="1">Belongs to the protein kinase superfamily. ADCK protein kinase family.</text>
</comment>
<sequence length="394" mass="44565">RVSWNYALWGIEQAGPTWIKLTQWASTRQDLFSPKFCRHFRKLQDDTEGHSWEETQQILKDQFGEKGLEAMEINPIPIGSGCVAQVYQGRLKKPSVHYPKGTKIAIKVQHPGIWNKVCVDFYIFHKIAKFLEEMPYGNLQFLSLVDTVIQFRDVMIPQLDLVIEASHLKRFNQNFGGDDQVAFPKPLDELTTKKVLVETFCEGTPIINYLKEGTPEEERKQLAHIGLRMTLQMIFLHDFIHGDLHPGNILVSGKYPNLKYQVLDCGLALEMGPTQHENIVKVLGAFTRKDGRVAGQTMAEMRSESQATAEGKELFINGIEEICDMDADKNFIENVGDYITDICSLACIHRVKLEGAFVNAALAVEIMEGLASALYPDLRVQQVALPLVMKAELM</sequence>
<reference evidence="3 4" key="1">
    <citation type="submission" date="2016-09" db="EMBL/GenBank/DDBJ databases">
        <title>Extensive genetic diversity and differential bi-allelic expression allows diatom success in the polar Southern Ocean.</title>
        <authorList>
            <consortium name="DOE Joint Genome Institute"/>
            <person name="Mock T."/>
            <person name="Otillar R.P."/>
            <person name="Strauss J."/>
            <person name="Dupont C."/>
            <person name="Frickenhaus S."/>
            <person name="Maumus F."/>
            <person name="Mcmullan M."/>
            <person name="Sanges R."/>
            <person name="Schmutz J."/>
            <person name="Toseland A."/>
            <person name="Valas R."/>
            <person name="Veluchamy A."/>
            <person name="Ward B.J."/>
            <person name="Allen A."/>
            <person name="Barry K."/>
            <person name="Falciatore A."/>
            <person name="Ferrante M."/>
            <person name="Fortunato A.E."/>
            <person name="Gloeckner G."/>
            <person name="Gruber A."/>
            <person name="Hipkin R."/>
            <person name="Janech M."/>
            <person name="Kroth P."/>
            <person name="Leese F."/>
            <person name="Lindquist E."/>
            <person name="Lyon B.R."/>
            <person name="Martin J."/>
            <person name="Mayer C."/>
            <person name="Parker M."/>
            <person name="Quesneville H."/>
            <person name="Raymond J."/>
            <person name="Uhlig C."/>
            <person name="Valentin K.U."/>
            <person name="Worden A.Z."/>
            <person name="Armbrust E.V."/>
            <person name="Bowler C."/>
            <person name="Green B."/>
            <person name="Moulton V."/>
            <person name="Van Oosterhout C."/>
            <person name="Grigoriev I."/>
        </authorList>
    </citation>
    <scope>NUCLEOTIDE SEQUENCE [LARGE SCALE GENOMIC DNA]</scope>
    <source>
        <strain evidence="3 4">CCMP1102</strain>
    </source>
</reference>
<dbReference type="OrthoDB" id="427480at2759"/>
<feature type="non-terminal residue" evidence="3">
    <location>
        <position position="394"/>
    </location>
</feature>
<dbReference type="InParanoid" id="A0A1E7FDE7"/>
<evidence type="ECO:0000313" key="4">
    <source>
        <dbReference type="Proteomes" id="UP000095751"/>
    </source>
</evidence>
<dbReference type="InterPro" id="IPR004147">
    <property type="entry name" value="ABC1_dom"/>
</dbReference>
<dbReference type="SUPFAM" id="SSF56112">
    <property type="entry name" value="Protein kinase-like (PK-like)"/>
    <property type="match status" value="1"/>
</dbReference>
<keyword evidence="4" id="KW-1185">Reference proteome</keyword>
<evidence type="ECO:0000256" key="1">
    <source>
        <dbReference type="ARBA" id="ARBA00009670"/>
    </source>
</evidence>
<evidence type="ECO:0000259" key="2">
    <source>
        <dbReference type="Pfam" id="PF03109"/>
    </source>
</evidence>
<dbReference type="KEGG" id="fcy:FRACYDRAFT_146861"/>
<feature type="non-terminal residue" evidence="3">
    <location>
        <position position="1"/>
    </location>
</feature>
<proteinExistence type="inferred from homology"/>
<dbReference type="Proteomes" id="UP000095751">
    <property type="component" value="Unassembled WGS sequence"/>
</dbReference>
<dbReference type="Gene3D" id="1.10.510.10">
    <property type="entry name" value="Transferase(Phosphotransferase) domain 1"/>
    <property type="match status" value="1"/>
</dbReference>
<dbReference type="InterPro" id="IPR044095">
    <property type="entry name" value="ADCK2_dom"/>
</dbReference>
<dbReference type="AlphaFoldDB" id="A0A1E7FDE7"/>